<dbReference type="AlphaFoldDB" id="A0A660E6D1"/>
<name>A0A660E6D1_9LACO</name>
<proteinExistence type="inferred from homology"/>
<evidence type="ECO:0000259" key="3">
    <source>
        <dbReference type="Pfam" id="PF02517"/>
    </source>
</evidence>
<sequence>MQTEVDQQLRRWYGVQLGILVGAFLLQLILNGHGGSLLGPIIILWLFSAYIPMVEKPELANTWSRRRRVNHYLQTIIQFTFLPLLLGNLVVVMSRYTPLNERGVVAMAFAYLIIMWIPVGYVLLVPIKALIGRILLLISIVFSGVIGAHEMLTLLPNLTIPASFKIVGNSGVFGAVALVLMLGVVMQGWGYYWPTWRLNRQASWPVLTLIGVVAGAFVIWNAFGTGDNWATVFTKFSFKMQSPSLKMFLSGLEPGIAEEWLYRFSILSLLLWQFRQHRHQVAWAVGLSSGLFGLWHSANILAGQAVSATLEQMIFAAALGSFLAASYLYTGSFLVPILIHTLTDSLSMMASGTESMSHPDLFEWQTTGFIVIVFVGLTIFLLTGTRRQVIQRQVKQRLQLTDASVD</sequence>
<accession>A0A660E6D1</accession>
<keyword evidence="2" id="KW-1133">Transmembrane helix</keyword>
<feature type="transmembrane region" description="Helical" evidence="2">
    <location>
        <begin position="12"/>
        <end position="30"/>
    </location>
</feature>
<feature type="transmembrane region" description="Helical" evidence="2">
    <location>
        <begin position="75"/>
        <end position="96"/>
    </location>
</feature>
<evidence type="ECO:0000313" key="5">
    <source>
        <dbReference type="Proteomes" id="UP000289996"/>
    </source>
</evidence>
<feature type="transmembrane region" description="Helical" evidence="2">
    <location>
        <begin position="281"/>
        <end position="302"/>
    </location>
</feature>
<keyword evidence="5" id="KW-1185">Reference proteome</keyword>
<feature type="transmembrane region" description="Helical" evidence="2">
    <location>
        <begin position="108"/>
        <end position="127"/>
    </location>
</feature>
<reference evidence="4 5" key="1">
    <citation type="submission" date="2018-11" db="EMBL/GenBank/DDBJ databases">
        <authorList>
            <person name="Wuyts S."/>
        </authorList>
    </citation>
    <scope>NUCLEOTIDE SEQUENCE [LARGE SCALE GENOMIC DNA]</scope>
    <source>
        <strain evidence="4">Lactobacillus mudanjiangensis AMBF249</strain>
    </source>
</reference>
<comment type="similarity">
    <text evidence="1">Belongs to the UPF0177 family.</text>
</comment>
<feature type="transmembrane region" description="Helical" evidence="2">
    <location>
        <begin position="134"/>
        <end position="152"/>
    </location>
</feature>
<evidence type="ECO:0000313" key="4">
    <source>
        <dbReference type="EMBL" id="VDG30369.1"/>
    </source>
</evidence>
<dbReference type="OrthoDB" id="2319903at2"/>
<feature type="transmembrane region" description="Helical" evidence="2">
    <location>
        <begin position="204"/>
        <end position="223"/>
    </location>
</feature>
<dbReference type="RefSeq" id="WP_130845893.1">
    <property type="nucleotide sequence ID" value="NZ_BJDY01000007.1"/>
</dbReference>
<dbReference type="GO" id="GO:0080120">
    <property type="term" value="P:CAAX-box protein maturation"/>
    <property type="evidence" value="ECO:0007669"/>
    <property type="project" value="UniProtKB-ARBA"/>
</dbReference>
<organism evidence="4 5">
    <name type="scientific">Lactiplantibacillus mudanjiangensis</name>
    <dbReference type="NCBI Taxonomy" id="1296538"/>
    <lineage>
        <taxon>Bacteria</taxon>
        <taxon>Bacillati</taxon>
        <taxon>Bacillota</taxon>
        <taxon>Bacilli</taxon>
        <taxon>Lactobacillales</taxon>
        <taxon>Lactobacillaceae</taxon>
        <taxon>Lactiplantibacillus</taxon>
    </lineage>
</organism>
<feature type="transmembrane region" description="Helical" evidence="2">
    <location>
        <begin position="172"/>
        <end position="192"/>
    </location>
</feature>
<dbReference type="GO" id="GO:0004175">
    <property type="term" value="F:endopeptidase activity"/>
    <property type="evidence" value="ECO:0007669"/>
    <property type="project" value="UniProtKB-ARBA"/>
</dbReference>
<feature type="transmembrane region" description="Helical" evidence="2">
    <location>
        <begin position="314"/>
        <end position="339"/>
    </location>
</feature>
<dbReference type="Pfam" id="PF02517">
    <property type="entry name" value="Rce1-like"/>
    <property type="match status" value="1"/>
</dbReference>
<gene>
    <name evidence="4" type="ORF">MUDAN_MDHGFNIF_01920</name>
</gene>
<feature type="transmembrane region" description="Helical" evidence="2">
    <location>
        <begin position="36"/>
        <end position="54"/>
    </location>
</feature>
<dbReference type="GO" id="GO:0006508">
    <property type="term" value="P:proteolysis"/>
    <property type="evidence" value="ECO:0007669"/>
    <property type="project" value="UniProtKB-KW"/>
</dbReference>
<feature type="domain" description="CAAX prenyl protease 2/Lysostaphin resistance protein A-like" evidence="3">
    <location>
        <begin position="244"/>
        <end position="345"/>
    </location>
</feature>
<keyword evidence="4" id="KW-0482">Metalloprotease</keyword>
<keyword evidence="4" id="KW-0378">Hydrolase</keyword>
<dbReference type="GO" id="GO:0008237">
    <property type="term" value="F:metallopeptidase activity"/>
    <property type="evidence" value="ECO:0007669"/>
    <property type="project" value="UniProtKB-KW"/>
</dbReference>
<keyword evidence="2" id="KW-0472">Membrane</keyword>
<keyword evidence="2" id="KW-0812">Transmembrane</keyword>
<dbReference type="EMBL" id="UYIG01000185">
    <property type="protein sequence ID" value="VDG30369.1"/>
    <property type="molecule type" value="Genomic_DNA"/>
</dbReference>
<evidence type="ECO:0000256" key="1">
    <source>
        <dbReference type="ARBA" id="ARBA00009067"/>
    </source>
</evidence>
<evidence type="ECO:0000256" key="2">
    <source>
        <dbReference type="SAM" id="Phobius"/>
    </source>
</evidence>
<keyword evidence="4" id="KW-0645">Protease</keyword>
<dbReference type="Proteomes" id="UP000289996">
    <property type="component" value="Unassembled WGS sequence"/>
</dbReference>
<protein>
    <submittedName>
        <fullName evidence="4">CPBP family intramembrane metalloprotease domain-containing protein [Lactobacillus sp.]</fullName>
    </submittedName>
</protein>
<dbReference type="InterPro" id="IPR003675">
    <property type="entry name" value="Rce1/LyrA-like_dom"/>
</dbReference>
<feature type="transmembrane region" description="Helical" evidence="2">
    <location>
        <begin position="364"/>
        <end position="383"/>
    </location>
</feature>